<evidence type="ECO:0000313" key="1">
    <source>
        <dbReference type="EMBL" id="OAY73994.1"/>
    </source>
</evidence>
<organism evidence="1 2">
    <name type="scientific">Ananas comosus</name>
    <name type="common">Pineapple</name>
    <name type="synonym">Ananas ananas</name>
    <dbReference type="NCBI Taxonomy" id="4615"/>
    <lineage>
        <taxon>Eukaryota</taxon>
        <taxon>Viridiplantae</taxon>
        <taxon>Streptophyta</taxon>
        <taxon>Embryophyta</taxon>
        <taxon>Tracheophyta</taxon>
        <taxon>Spermatophyta</taxon>
        <taxon>Magnoliopsida</taxon>
        <taxon>Liliopsida</taxon>
        <taxon>Poales</taxon>
        <taxon>Bromeliaceae</taxon>
        <taxon>Bromelioideae</taxon>
        <taxon>Ananas</taxon>
    </lineage>
</organism>
<dbReference type="Proteomes" id="UP000092600">
    <property type="component" value="Unassembled WGS sequence"/>
</dbReference>
<name>A0A199VA76_ANACO</name>
<protein>
    <submittedName>
        <fullName evidence="1">Uncharacterized protein</fullName>
    </submittedName>
</protein>
<sequence length="116" mass="13114">MIADLEGIVRRPSCSLFITAFLIDAKEKLANWSGTSESSQENVIAMENKIYIEVIRKEYGGRVGGLGLIPFESCVCYNSESTEEVQKLREEVQENKKMDVFGHLHLLYVSIIKSLQ</sequence>
<dbReference type="AlphaFoldDB" id="A0A199VA76"/>
<comment type="caution">
    <text evidence="1">The sequence shown here is derived from an EMBL/GenBank/DDBJ whole genome shotgun (WGS) entry which is preliminary data.</text>
</comment>
<proteinExistence type="predicted"/>
<reference evidence="1 2" key="1">
    <citation type="journal article" date="2016" name="DNA Res.">
        <title>The draft genome of MD-2 pineapple using hybrid error correction of long reads.</title>
        <authorList>
            <person name="Redwan R.M."/>
            <person name="Saidin A."/>
            <person name="Kumar S.V."/>
        </authorList>
    </citation>
    <scope>NUCLEOTIDE SEQUENCE [LARGE SCALE GENOMIC DNA]</scope>
    <source>
        <strain evidence="2">cv. MD2</strain>
        <tissue evidence="1">Leaf</tissue>
    </source>
</reference>
<dbReference type="EMBL" id="LSRQ01002548">
    <property type="protein sequence ID" value="OAY73994.1"/>
    <property type="molecule type" value="Genomic_DNA"/>
</dbReference>
<accession>A0A199VA76</accession>
<evidence type="ECO:0000313" key="2">
    <source>
        <dbReference type="Proteomes" id="UP000092600"/>
    </source>
</evidence>
<gene>
    <name evidence="1" type="ORF">ACMD2_24657</name>
</gene>